<proteinExistence type="predicted"/>
<keyword evidence="3" id="KW-1185">Reference proteome</keyword>
<feature type="region of interest" description="Disordered" evidence="1">
    <location>
        <begin position="43"/>
        <end position="70"/>
    </location>
</feature>
<reference evidence="2 3" key="1">
    <citation type="submission" date="2014-03" db="EMBL/GenBank/DDBJ databases">
        <title>The genome of Kluyveromyces dobzhanskii.</title>
        <authorList>
            <person name="Nystedt B."/>
            <person name="Astrom S."/>
        </authorList>
    </citation>
    <scope>NUCLEOTIDE SEQUENCE [LARGE SCALE GENOMIC DNA]</scope>
    <source>
        <strain evidence="2 3">CBS 2104</strain>
    </source>
</reference>
<protein>
    <submittedName>
        <fullName evidence="2">WGS project CCBQ000000000 data, contig 00046</fullName>
    </submittedName>
</protein>
<evidence type="ECO:0000313" key="2">
    <source>
        <dbReference type="EMBL" id="CDO94774.1"/>
    </source>
</evidence>
<comment type="caution">
    <text evidence="2">The sequence shown here is derived from an EMBL/GenBank/DDBJ whole genome shotgun (WGS) entry which is preliminary data.</text>
</comment>
<feature type="compositionally biased region" description="Low complexity" evidence="1">
    <location>
        <begin position="53"/>
        <end position="64"/>
    </location>
</feature>
<gene>
    <name evidence="2" type="ORF">KLDO_g3030</name>
</gene>
<dbReference type="EMBL" id="CCBQ010000040">
    <property type="protein sequence ID" value="CDO94774.1"/>
    <property type="molecule type" value="Genomic_DNA"/>
</dbReference>
<name>A0A0A8L7E5_9SACH</name>
<evidence type="ECO:0000256" key="1">
    <source>
        <dbReference type="SAM" id="MobiDB-lite"/>
    </source>
</evidence>
<evidence type="ECO:0000313" key="3">
    <source>
        <dbReference type="Proteomes" id="UP000031516"/>
    </source>
</evidence>
<dbReference type="OrthoDB" id="10369211at2759"/>
<feature type="region of interest" description="Disordered" evidence="1">
    <location>
        <begin position="131"/>
        <end position="150"/>
    </location>
</feature>
<organism evidence="2 3">
    <name type="scientific">Kluyveromyces dobzhanskii CBS 2104</name>
    <dbReference type="NCBI Taxonomy" id="1427455"/>
    <lineage>
        <taxon>Eukaryota</taxon>
        <taxon>Fungi</taxon>
        <taxon>Dikarya</taxon>
        <taxon>Ascomycota</taxon>
        <taxon>Saccharomycotina</taxon>
        <taxon>Saccharomycetes</taxon>
        <taxon>Saccharomycetales</taxon>
        <taxon>Saccharomycetaceae</taxon>
        <taxon>Kluyveromyces</taxon>
    </lineage>
</organism>
<dbReference type="Proteomes" id="UP000031516">
    <property type="component" value="Unassembled WGS sequence"/>
</dbReference>
<sequence>MDDVVTVTEFCERFRIPFELREFYGWNTGVVRLDEKSFRSEMEKINPKEGKRPSSSLLQLPPKKSAVRDHRMPLWHLPPRGSLPSSRASLISAQTQVSHGSILETDDAAPPVSQCSILQSECLQSSILDSEPHMTTQSSPPPIILSSSCN</sequence>
<accession>A0A0A8L7E5</accession>
<feature type="compositionally biased region" description="Basic and acidic residues" evidence="1">
    <location>
        <begin position="43"/>
        <end position="52"/>
    </location>
</feature>
<dbReference type="AlphaFoldDB" id="A0A0A8L7E5"/>